<gene>
    <name evidence="2" type="ORF">HF394_02295</name>
</gene>
<dbReference type="InterPro" id="IPR011528">
    <property type="entry name" value="NERD"/>
</dbReference>
<dbReference type="EMBL" id="CP051177">
    <property type="protein sequence ID" value="QKX52573.1"/>
    <property type="molecule type" value="Genomic_DNA"/>
</dbReference>
<feature type="domain" description="NERD" evidence="1">
    <location>
        <begin position="22"/>
        <end position="138"/>
    </location>
</feature>
<dbReference type="InterPro" id="IPR013498">
    <property type="entry name" value="Topo_IA_Znf"/>
</dbReference>
<sequence length="244" mass="27645">MPFLFLLFMIILAAILKSPAVKGFFGELGVRSALNRLDKEDFRVLHNITLSDGKKTTQIDHVVIGRTGIFVIETKNYKGWIFGSENSAKWTQTIYNSKRQFQNPIRQNYSHIKMLEHYFPGYKQPMVSIINFTSNSTLKKVEVTSPHIHVLHTGGIVRAIRSYQETILSKPAIAAFADHLEKANIKDPKLKKQHVQTIKETQQQKKRQLSANTCPNCGSPLISRIGKHGNFKGCSSFPTCRFTA</sequence>
<evidence type="ECO:0000259" key="1">
    <source>
        <dbReference type="PROSITE" id="PS50965"/>
    </source>
</evidence>
<accession>A0A7H8QH41</accession>
<dbReference type="GO" id="GO:0003677">
    <property type="term" value="F:DNA binding"/>
    <property type="evidence" value="ECO:0007669"/>
    <property type="project" value="InterPro"/>
</dbReference>
<dbReference type="Proteomes" id="UP000509222">
    <property type="component" value="Chromosome"/>
</dbReference>
<name>A0A7H8QH41_9BACL</name>
<evidence type="ECO:0000313" key="3">
    <source>
        <dbReference type="Proteomes" id="UP000509222"/>
    </source>
</evidence>
<dbReference type="GO" id="GO:0003916">
    <property type="term" value="F:DNA topoisomerase activity"/>
    <property type="evidence" value="ECO:0007669"/>
    <property type="project" value="InterPro"/>
</dbReference>
<organism evidence="2 3">
    <name type="scientific">Planococcus glaciei</name>
    <dbReference type="NCBI Taxonomy" id="459472"/>
    <lineage>
        <taxon>Bacteria</taxon>
        <taxon>Bacillati</taxon>
        <taxon>Bacillota</taxon>
        <taxon>Bacilli</taxon>
        <taxon>Bacillales</taxon>
        <taxon>Caryophanaceae</taxon>
        <taxon>Planococcus</taxon>
    </lineage>
</organism>
<reference evidence="3" key="1">
    <citation type="submission" date="2020-06" db="EMBL/GenBank/DDBJ databases">
        <title>Isolation of Planomicrobium glaciei.</title>
        <authorList>
            <person name="Malisova L."/>
            <person name="Safrankova R."/>
            <person name="Jakubu V."/>
            <person name="Spanelova P."/>
        </authorList>
    </citation>
    <scope>NUCLEOTIDE SEQUENCE [LARGE SCALE GENOMIC DNA]</scope>
    <source>
        <strain evidence="3">NRL-ATB46093</strain>
    </source>
</reference>
<dbReference type="RefSeq" id="WP_176295112.1">
    <property type="nucleotide sequence ID" value="NZ_CP051177.1"/>
</dbReference>
<evidence type="ECO:0000313" key="2">
    <source>
        <dbReference type="EMBL" id="QKX52573.1"/>
    </source>
</evidence>
<dbReference type="Pfam" id="PF01396">
    <property type="entry name" value="Zn_ribbon_Top1"/>
    <property type="match status" value="1"/>
</dbReference>
<dbReference type="GO" id="GO:0005694">
    <property type="term" value="C:chromosome"/>
    <property type="evidence" value="ECO:0007669"/>
    <property type="project" value="InterPro"/>
</dbReference>
<dbReference type="PROSITE" id="PS50965">
    <property type="entry name" value="NERD"/>
    <property type="match status" value="1"/>
</dbReference>
<keyword evidence="3" id="KW-1185">Reference proteome</keyword>
<proteinExistence type="predicted"/>
<dbReference type="AlphaFoldDB" id="A0A7H8QH41"/>
<dbReference type="Gene3D" id="3.30.65.10">
    <property type="entry name" value="Bacterial Topoisomerase I, domain 1"/>
    <property type="match status" value="1"/>
</dbReference>
<dbReference type="SUPFAM" id="SSF57783">
    <property type="entry name" value="Zinc beta-ribbon"/>
    <property type="match status" value="1"/>
</dbReference>
<dbReference type="GO" id="GO:0006265">
    <property type="term" value="P:DNA topological change"/>
    <property type="evidence" value="ECO:0007669"/>
    <property type="project" value="InterPro"/>
</dbReference>
<protein>
    <submittedName>
        <fullName evidence="2">NERD domain-containing protein</fullName>
    </submittedName>
</protein>
<dbReference type="Pfam" id="PF08378">
    <property type="entry name" value="NERD"/>
    <property type="match status" value="1"/>
</dbReference>